<organism evidence="6 7">
    <name type="scientific">Blyttiomyces helicus</name>
    <dbReference type="NCBI Taxonomy" id="388810"/>
    <lineage>
        <taxon>Eukaryota</taxon>
        <taxon>Fungi</taxon>
        <taxon>Fungi incertae sedis</taxon>
        <taxon>Chytridiomycota</taxon>
        <taxon>Chytridiomycota incertae sedis</taxon>
        <taxon>Chytridiomycetes</taxon>
        <taxon>Chytridiomycetes incertae sedis</taxon>
        <taxon>Blyttiomyces</taxon>
    </lineage>
</organism>
<name>A0A4P9W531_9FUNG</name>
<evidence type="ECO:0000256" key="3">
    <source>
        <dbReference type="ARBA" id="ARBA00023002"/>
    </source>
</evidence>
<protein>
    <recommendedName>
        <fullName evidence="2">peptide-methionine (S)-S-oxide reductase</fullName>
        <ecNumber evidence="2">1.8.4.11</ecNumber>
    </recommendedName>
    <alternativeName>
        <fullName evidence="4">Peptide-methionine (S)-S-oxide reductase</fullName>
    </alternativeName>
</protein>
<dbReference type="Proteomes" id="UP000269721">
    <property type="component" value="Unassembled WGS sequence"/>
</dbReference>
<evidence type="ECO:0000313" key="7">
    <source>
        <dbReference type="Proteomes" id="UP000269721"/>
    </source>
</evidence>
<sequence>MRDPTSFNSQGAYTSAEVRSAILYHSNEQRVQAAAFTDRIRPNFGSKAIVTIIEPVGHFRKSPDYHQINKCQEVVVAIPDFYLFHPPNATWIATHSVTIA</sequence>
<evidence type="ECO:0000259" key="5">
    <source>
        <dbReference type="Pfam" id="PF01625"/>
    </source>
</evidence>
<accession>A0A4P9W531</accession>
<dbReference type="EMBL" id="KZ997383">
    <property type="protein sequence ID" value="RKO87489.1"/>
    <property type="molecule type" value="Genomic_DNA"/>
</dbReference>
<dbReference type="OrthoDB" id="77405at2759"/>
<gene>
    <name evidence="6" type="ORF">BDK51DRAFT_38696</name>
</gene>
<dbReference type="Gene3D" id="3.30.1060.10">
    <property type="entry name" value="Peptide methionine sulphoxide reductase MsrA"/>
    <property type="match status" value="1"/>
</dbReference>
<reference evidence="7" key="1">
    <citation type="journal article" date="2018" name="Nat. Microbiol.">
        <title>Leveraging single-cell genomics to expand the fungal tree of life.</title>
        <authorList>
            <person name="Ahrendt S.R."/>
            <person name="Quandt C.A."/>
            <person name="Ciobanu D."/>
            <person name="Clum A."/>
            <person name="Salamov A."/>
            <person name="Andreopoulos B."/>
            <person name="Cheng J.F."/>
            <person name="Woyke T."/>
            <person name="Pelin A."/>
            <person name="Henrissat B."/>
            <person name="Reynolds N.K."/>
            <person name="Benny G.L."/>
            <person name="Smith M.E."/>
            <person name="James T.Y."/>
            <person name="Grigoriev I.V."/>
        </authorList>
    </citation>
    <scope>NUCLEOTIDE SEQUENCE [LARGE SCALE GENOMIC DNA]</scope>
</reference>
<evidence type="ECO:0000256" key="1">
    <source>
        <dbReference type="ARBA" id="ARBA00005591"/>
    </source>
</evidence>
<feature type="domain" description="Peptide methionine sulphoxide reductase MsrA" evidence="5">
    <location>
        <begin position="2"/>
        <end position="67"/>
    </location>
</feature>
<keyword evidence="3" id="KW-0560">Oxidoreductase</keyword>
<dbReference type="InterPro" id="IPR002569">
    <property type="entry name" value="Met_Sox_Rdtase_MsrA_dom"/>
</dbReference>
<dbReference type="InterPro" id="IPR036509">
    <property type="entry name" value="Met_Sox_Rdtase_MsrA_sf"/>
</dbReference>
<evidence type="ECO:0000256" key="4">
    <source>
        <dbReference type="ARBA" id="ARBA00030643"/>
    </source>
</evidence>
<evidence type="ECO:0000313" key="6">
    <source>
        <dbReference type="EMBL" id="RKO87489.1"/>
    </source>
</evidence>
<dbReference type="Pfam" id="PF01625">
    <property type="entry name" value="PMSR"/>
    <property type="match status" value="1"/>
</dbReference>
<dbReference type="GO" id="GO:0008113">
    <property type="term" value="F:peptide-methionine (S)-S-oxide reductase activity"/>
    <property type="evidence" value="ECO:0007669"/>
    <property type="project" value="UniProtKB-EC"/>
</dbReference>
<keyword evidence="7" id="KW-1185">Reference proteome</keyword>
<dbReference type="EC" id="1.8.4.11" evidence="2"/>
<evidence type="ECO:0000256" key="2">
    <source>
        <dbReference type="ARBA" id="ARBA00012502"/>
    </source>
</evidence>
<dbReference type="AlphaFoldDB" id="A0A4P9W531"/>
<dbReference type="SUPFAM" id="SSF55068">
    <property type="entry name" value="Peptide methionine sulfoxide reductase"/>
    <property type="match status" value="1"/>
</dbReference>
<proteinExistence type="inferred from homology"/>
<comment type="similarity">
    <text evidence="1">Belongs to the MsrA Met sulfoxide reductase family.</text>
</comment>